<organism evidence="14">
    <name type="scientific">Glycine max</name>
    <name type="common">Soybean</name>
    <name type="synonym">Glycine hispida</name>
    <dbReference type="NCBI Taxonomy" id="3847"/>
    <lineage>
        <taxon>Eukaryota</taxon>
        <taxon>Viridiplantae</taxon>
        <taxon>Streptophyta</taxon>
        <taxon>Embryophyta</taxon>
        <taxon>Tracheophyta</taxon>
        <taxon>Spermatophyta</taxon>
        <taxon>Magnoliopsida</taxon>
        <taxon>eudicotyledons</taxon>
        <taxon>Gunneridae</taxon>
        <taxon>Pentapetalae</taxon>
        <taxon>rosids</taxon>
        <taxon>fabids</taxon>
        <taxon>Fabales</taxon>
        <taxon>Fabaceae</taxon>
        <taxon>Papilionoideae</taxon>
        <taxon>50 kb inversion clade</taxon>
        <taxon>NPAAA clade</taxon>
        <taxon>indigoferoid/millettioid clade</taxon>
        <taxon>Phaseoleae</taxon>
        <taxon>Glycine</taxon>
        <taxon>Glycine subgen. Soja</taxon>
    </lineage>
</organism>
<dbReference type="Gramene" id="KRH49193">
    <property type="protein sequence ID" value="KRH49193"/>
    <property type="gene ID" value="GLYMA_07G138700"/>
</dbReference>
<evidence type="ECO:0000259" key="13">
    <source>
        <dbReference type="Pfam" id="PF14372"/>
    </source>
</evidence>
<dbReference type="OrthoDB" id="1873329at2759"/>
<comment type="subcellular location">
    <subcellularLocation>
        <location evidence="1">Nucleus</location>
    </subcellularLocation>
</comment>
<feature type="compositionally biased region" description="Acidic residues" evidence="10">
    <location>
        <begin position="12"/>
        <end position="24"/>
    </location>
</feature>
<dbReference type="EMBL" id="CM000840">
    <property type="protein sequence ID" value="KRH49193.1"/>
    <property type="molecule type" value="Genomic_DNA"/>
</dbReference>
<dbReference type="PANTHER" id="PTHR46481">
    <property type="entry name" value="ZINC FINGER BED DOMAIN-CONTAINING PROTEIN 4"/>
    <property type="match status" value="1"/>
</dbReference>
<evidence type="ECO:0000259" key="12">
    <source>
        <dbReference type="Pfam" id="PF05699"/>
    </source>
</evidence>
<dbReference type="InterPro" id="IPR012337">
    <property type="entry name" value="RNaseH-like_sf"/>
</dbReference>
<dbReference type="Proteomes" id="UP000008827">
    <property type="component" value="Chromosome 7"/>
</dbReference>
<dbReference type="SUPFAM" id="SSF57667">
    <property type="entry name" value="beta-beta-alpha zinc fingers"/>
    <property type="match status" value="1"/>
</dbReference>
<keyword evidence="4" id="KW-0863">Zinc-finger</keyword>
<comment type="subunit">
    <text evidence="2">Homodimer.</text>
</comment>
<sequence length="638" mass="73920">MASETVNRVDSVDDIEFMEDEEEARVEPKPNAKENRSDNDEKESKKVKVCTSIAWKYFTKIGVVDGKEKVECNTCGQQYVIGGSKVGTSHLLRHVKLLCKKKAKFHDVGGMIIDHAGKLRSREVDQKRVLELLTMCIVRHAYVSRNTLVSSLLKLHGEKKEKLKYAIHKCHNRICLTSDCWTACTQEGYICLTTHFVDNNWKLNSKIFAFCKLEPPVLTEWEIDRKIFSITLDNASANDHMQELLGEQLRLQNSLLCHGEFLHVRCCAHVLNLIVQDGLKVDEVALQKIRDNIKYVRASESRKIVFTECIAQVRGIDTKVGLRLDVPTWWNSTYIMLESALRYRRAFASFTIRDRKYKCCPSNEEWKRAEKLCEFLKPFYKITNLISGTSYPTSNEYFMQVWKIEWLLRETLKCDDPVLQNMAVLVMEKFGKYWSDYNVIISIAMILDPRMKLEALRFYYSKLDASTCDEKINNIKENMYKLFDEYVSVKSSSSTTSSSQQPTVEEDFNVEENQEMDDPYNKYINYVSQNVNVNGKFELDLYLAKTPLESKFFPKLDILSYWKDRQEHYPNLCRLACEVLSIPIITVASESASSIGARVLNKYHASLLPSNVQALILTQNWINGFEDIGNLHFFFHNF</sequence>
<evidence type="ECO:0000313" key="14">
    <source>
        <dbReference type="EMBL" id="KRH49193.1"/>
    </source>
</evidence>
<reference evidence="14" key="3">
    <citation type="submission" date="2018-07" db="EMBL/GenBank/DDBJ databases">
        <title>WGS assembly of Glycine max.</title>
        <authorList>
            <person name="Schmutz J."/>
            <person name="Cannon S."/>
            <person name="Schlueter J."/>
            <person name="Ma J."/>
            <person name="Mitros T."/>
            <person name="Nelson W."/>
            <person name="Hyten D."/>
            <person name="Song Q."/>
            <person name="Thelen J."/>
            <person name="Cheng J."/>
            <person name="Xu D."/>
            <person name="Hellsten U."/>
            <person name="May G."/>
            <person name="Yu Y."/>
            <person name="Sakurai T."/>
            <person name="Umezawa T."/>
            <person name="Bhattacharyya M."/>
            <person name="Sandhu D."/>
            <person name="Valliyodan B."/>
            <person name="Lindquist E."/>
            <person name="Peto M."/>
            <person name="Grant D."/>
            <person name="Shu S."/>
            <person name="Goodstein D."/>
            <person name="Barry K."/>
            <person name="Futrell-Griggs M."/>
            <person name="Abernathy B."/>
            <person name="Du J."/>
            <person name="Tian Z."/>
            <person name="Zhu L."/>
            <person name="Gill N."/>
            <person name="Joshi T."/>
            <person name="Libault M."/>
            <person name="Sethuraman A."/>
            <person name="Zhang X."/>
            <person name="Shinozaki K."/>
            <person name="Nguyen H."/>
            <person name="Wing R."/>
            <person name="Cregan P."/>
            <person name="Specht J."/>
            <person name="Grimwood J."/>
            <person name="Rokhsar D."/>
            <person name="Stacey G."/>
            <person name="Shoemaker R."/>
            <person name="Jackson S."/>
        </authorList>
    </citation>
    <scope>NUCLEOTIDE SEQUENCE</scope>
    <source>
        <tissue evidence="14">Callus</tissue>
    </source>
</reference>
<dbReference type="GO" id="GO:0005634">
    <property type="term" value="C:nucleus"/>
    <property type="evidence" value="ECO:0007669"/>
    <property type="project" value="UniProtKB-SubCell"/>
</dbReference>
<feature type="compositionally biased region" description="Basic and acidic residues" evidence="10">
    <location>
        <begin position="25"/>
        <end position="43"/>
    </location>
</feature>
<evidence type="ECO:0000259" key="11">
    <source>
        <dbReference type="Pfam" id="PF02892"/>
    </source>
</evidence>
<dbReference type="EnsemblPlants" id="KRH49193">
    <property type="protein sequence ID" value="KRH49193"/>
    <property type="gene ID" value="GLYMA_07G138700"/>
</dbReference>
<evidence type="ECO:0008006" key="17">
    <source>
        <dbReference type="Google" id="ProtNLM"/>
    </source>
</evidence>
<accession>A0A0R0J9E4</accession>
<dbReference type="PaxDb" id="3847-GLYMA07G16671.1"/>
<evidence type="ECO:0000256" key="10">
    <source>
        <dbReference type="SAM" id="MobiDB-lite"/>
    </source>
</evidence>
<dbReference type="PANTHER" id="PTHR46481:SF10">
    <property type="entry name" value="ZINC FINGER BED DOMAIN-CONTAINING PROTEIN 39"/>
    <property type="match status" value="1"/>
</dbReference>
<reference evidence="14 15" key="1">
    <citation type="journal article" date="2010" name="Nature">
        <title>Genome sequence of the palaeopolyploid soybean.</title>
        <authorList>
            <person name="Schmutz J."/>
            <person name="Cannon S.B."/>
            <person name="Schlueter J."/>
            <person name="Ma J."/>
            <person name="Mitros T."/>
            <person name="Nelson W."/>
            <person name="Hyten D.L."/>
            <person name="Song Q."/>
            <person name="Thelen J.J."/>
            <person name="Cheng J."/>
            <person name="Xu D."/>
            <person name="Hellsten U."/>
            <person name="May G.D."/>
            <person name="Yu Y."/>
            <person name="Sakurai T."/>
            <person name="Umezawa T."/>
            <person name="Bhattacharyya M.K."/>
            <person name="Sandhu D."/>
            <person name="Valliyodan B."/>
            <person name="Lindquist E."/>
            <person name="Peto M."/>
            <person name="Grant D."/>
            <person name="Shu S."/>
            <person name="Goodstein D."/>
            <person name="Barry K."/>
            <person name="Futrell-Griggs M."/>
            <person name="Abernathy B."/>
            <person name="Du J."/>
            <person name="Tian Z."/>
            <person name="Zhu L."/>
            <person name="Gill N."/>
            <person name="Joshi T."/>
            <person name="Libault M."/>
            <person name="Sethuraman A."/>
            <person name="Zhang X.-C."/>
            <person name="Shinozaki K."/>
            <person name="Nguyen H.T."/>
            <person name="Wing R.A."/>
            <person name="Cregan P."/>
            <person name="Specht J."/>
            <person name="Grimwood J."/>
            <person name="Rokhsar D."/>
            <person name="Stacey G."/>
            <person name="Shoemaker R.C."/>
            <person name="Jackson S.A."/>
        </authorList>
    </citation>
    <scope>NUCLEOTIDE SEQUENCE [LARGE SCALE GENOMIC DNA]</scope>
    <source>
        <strain evidence="15">cv. Williams 82</strain>
        <tissue evidence="14">Callus</tissue>
    </source>
</reference>
<dbReference type="GO" id="GO:0046983">
    <property type="term" value="F:protein dimerization activity"/>
    <property type="evidence" value="ECO:0007669"/>
    <property type="project" value="InterPro"/>
</dbReference>
<dbReference type="InterPro" id="IPR025525">
    <property type="entry name" value="hAT-like_transposase_RNase-H"/>
</dbReference>
<keyword evidence="16" id="KW-1185">Reference proteome</keyword>
<dbReference type="GO" id="GO:0009791">
    <property type="term" value="P:post-embryonic development"/>
    <property type="evidence" value="ECO:0007669"/>
    <property type="project" value="UniProtKB-ARBA"/>
</dbReference>
<dbReference type="InterPro" id="IPR052035">
    <property type="entry name" value="ZnF_BED_domain_contain"/>
</dbReference>
<protein>
    <recommendedName>
        <fullName evidence="17">BED-type domain-containing protein</fullName>
    </recommendedName>
</protein>
<dbReference type="Pfam" id="PF02892">
    <property type="entry name" value="zf-BED"/>
    <property type="match status" value="1"/>
</dbReference>
<evidence type="ECO:0000256" key="1">
    <source>
        <dbReference type="ARBA" id="ARBA00004123"/>
    </source>
</evidence>
<feature type="domain" description="BED-type" evidence="11">
    <location>
        <begin position="54"/>
        <end position="96"/>
    </location>
</feature>
<keyword evidence="7" id="KW-0238">DNA-binding</keyword>
<evidence type="ECO:0000313" key="15">
    <source>
        <dbReference type="EnsemblPlants" id="KRH49193"/>
    </source>
</evidence>
<feature type="domain" description="hAT-like transposase RNase-H fold" evidence="13">
    <location>
        <begin position="387"/>
        <end position="486"/>
    </location>
</feature>
<gene>
    <name evidence="14" type="ORF">GLYMA_07G138700</name>
</gene>
<dbReference type="Pfam" id="PF05699">
    <property type="entry name" value="Dimer_Tnp_hAT"/>
    <property type="match status" value="1"/>
</dbReference>
<dbReference type="SUPFAM" id="SSF53098">
    <property type="entry name" value="Ribonuclease H-like"/>
    <property type="match status" value="1"/>
</dbReference>
<feature type="region of interest" description="Disordered" evidence="10">
    <location>
        <begin position="1"/>
        <end position="43"/>
    </location>
</feature>
<keyword evidence="6" id="KW-0805">Transcription regulation</keyword>
<dbReference type="InterPro" id="IPR036236">
    <property type="entry name" value="Znf_C2H2_sf"/>
</dbReference>
<evidence type="ECO:0000313" key="16">
    <source>
        <dbReference type="Proteomes" id="UP000008827"/>
    </source>
</evidence>
<evidence type="ECO:0000256" key="9">
    <source>
        <dbReference type="ARBA" id="ARBA00023242"/>
    </source>
</evidence>
<dbReference type="InParanoid" id="A0A0R0J9E4"/>
<dbReference type="AlphaFoldDB" id="A0A0R0J9E4"/>
<dbReference type="OMA" id="QVICEMV"/>
<keyword evidence="8" id="KW-0804">Transcription</keyword>
<evidence type="ECO:0000256" key="7">
    <source>
        <dbReference type="ARBA" id="ARBA00023125"/>
    </source>
</evidence>
<dbReference type="SMART" id="SM00614">
    <property type="entry name" value="ZnF_BED"/>
    <property type="match status" value="1"/>
</dbReference>
<evidence type="ECO:0000256" key="3">
    <source>
        <dbReference type="ARBA" id="ARBA00022723"/>
    </source>
</evidence>
<reference evidence="15" key="2">
    <citation type="submission" date="2018-02" db="UniProtKB">
        <authorList>
            <consortium name="EnsemblPlants"/>
        </authorList>
    </citation>
    <scope>IDENTIFICATION</scope>
    <source>
        <strain evidence="15">Williams 82</strain>
    </source>
</reference>
<dbReference type="InterPro" id="IPR008906">
    <property type="entry name" value="HATC_C_dom"/>
</dbReference>
<name>A0A0R0J9E4_SOYBN</name>
<feature type="domain" description="HAT C-terminal dimerisation" evidence="12">
    <location>
        <begin position="538"/>
        <end position="622"/>
    </location>
</feature>
<dbReference type="STRING" id="3847.A0A0R0J9E4"/>
<evidence type="ECO:0000256" key="6">
    <source>
        <dbReference type="ARBA" id="ARBA00023015"/>
    </source>
</evidence>
<dbReference type="GO" id="GO:0003677">
    <property type="term" value="F:DNA binding"/>
    <property type="evidence" value="ECO:0007669"/>
    <property type="project" value="UniProtKB-KW"/>
</dbReference>
<proteinExistence type="predicted"/>
<keyword evidence="5" id="KW-0862">Zinc</keyword>
<dbReference type="Pfam" id="PF14372">
    <property type="entry name" value="hAT-like_RNase-H"/>
    <property type="match status" value="1"/>
</dbReference>
<keyword evidence="9" id="KW-0539">Nucleus</keyword>
<evidence type="ECO:0000256" key="5">
    <source>
        <dbReference type="ARBA" id="ARBA00022833"/>
    </source>
</evidence>
<keyword evidence="3" id="KW-0479">Metal-binding</keyword>
<evidence type="ECO:0000256" key="2">
    <source>
        <dbReference type="ARBA" id="ARBA00011738"/>
    </source>
</evidence>
<evidence type="ECO:0000256" key="4">
    <source>
        <dbReference type="ARBA" id="ARBA00022771"/>
    </source>
</evidence>
<evidence type="ECO:0000256" key="8">
    <source>
        <dbReference type="ARBA" id="ARBA00023163"/>
    </source>
</evidence>
<dbReference type="InterPro" id="IPR003656">
    <property type="entry name" value="Znf_BED"/>
</dbReference>
<dbReference type="GO" id="GO:0008270">
    <property type="term" value="F:zinc ion binding"/>
    <property type="evidence" value="ECO:0007669"/>
    <property type="project" value="UniProtKB-KW"/>
</dbReference>